<protein>
    <submittedName>
        <fullName evidence="2">Charged multivesicular body protein 1</fullName>
    </submittedName>
</protein>
<evidence type="ECO:0000313" key="3">
    <source>
        <dbReference type="Proteomes" id="UP000748531"/>
    </source>
</evidence>
<dbReference type="Gene3D" id="6.10.140.1230">
    <property type="match status" value="1"/>
</dbReference>
<dbReference type="GO" id="GO:0007034">
    <property type="term" value="P:vacuolar transport"/>
    <property type="evidence" value="ECO:0007669"/>
    <property type="project" value="InterPro"/>
</dbReference>
<accession>A0A8J4T3L8</accession>
<dbReference type="OrthoDB" id="10266568at2759"/>
<dbReference type="EMBL" id="LUCH01001166">
    <property type="protein sequence ID" value="KAF5403535.1"/>
    <property type="molecule type" value="Genomic_DNA"/>
</dbReference>
<proteinExistence type="inferred from homology"/>
<evidence type="ECO:0000313" key="2">
    <source>
        <dbReference type="EMBL" id="KAF5403535.1"/>
    </source>
</evidence>
<dbReference type="PANTHER" id="PTHR10476">
    <property type="entry name" value="CHARGED MULTIVESICULAR BODY PROTEIN"/>
    <property type="match status" value="1"/>
</dbReference>
<organism evidence="2 3">
    <name type="scientific">Paragonimus heterotremus</name>
    <dbReference type="NCBI Taxonomy" id="100268"/>
    <lineage>
        <taxon>Eukaryota</taxon>
        <taxon>Metazoa</taxon>
        <taxon>Spiralia</taxon>
        <taxon>Lophotrochozoa</taxon>
        <taxon>Platyhelminthes</taxon>
        <taxon>Trematoda</taxon>
        <taxon>Digenea</taxon>
        <taxon>Plagiorchiida</taxon>
        <taxon>Troglotremata</taxon>
        <taxon>Troglotrematidae</taxon>
        <taxon>Paragonimus</taxon>
    </lineage>
</organism>
<keyword evidence="3" id="KW-1185">Reference proteome</keyword>
<dbReference type="AlphaFoldDB" id="A0A8J4T3L8"/>
<dbReference type="Proteomes" id="UP000748531">
    <property type="component" value="Unassembled WGS sequence"/>
</dbReference>
<comment type="caution">
    <text evidence="2">The sequence shown here is derived from an EMBL/GenBank/DDBJ whole genome shotgun (WGS) entry which is preliminary data.</text>
</comment>
<sequence length="193" mass="21480">MENQLFNLKFAAKSLEREAVRCEKVEREEQNKIKNDLKKGNSEGARIHAENAIRNKNQALSYRRMSARVDAVCSRVQTAITLKAITGNMASVVKSMDAAAKSMDLEKMVKLMDQFEKNFENLDVQSQVMDSTMGNTVTLSVPDDQVSGLMKKVADEAGLELNDELPKAAISNVSVSATEEDDLTQRLARLRQV</sequence>
<name>A0A8J4T3L8_9TREM</name>
<evidence type="ECO:0000256" key="1">
    <source>
        <dbReference type="ARBA" id="ARBA00006190"/>
    </source>
</evidence>
<reference evidence="2" key="1">
    <citation type="submission" date="2019-05" db="EMBL/GenBank/DDBJ databases">
        <title>Annotation for the trematode Paragonimus heterotremus.</title>
        <authorList>
            <person name="Choi Y.-J."/>
        </authorList>
    </citation>
    <scope>NUCLEOTIDE SEQUENCE</scope>
    <source>
        <strain evidence="2">LC</strain>
    </source>
</reference>
<dbReference type="InterPro" id="IPR005024">
    <property type="entry name" value="Snf7_fam"/>
</dbReference>
<dbReference type="Pfam" id="PF03357">
    <property type="entry name" value="Snf7"/>
    <property type="match status" value="1"/>
</dbReference>
<comment type="similarity">
    <text evidence="1">Belongs to the SNF7 family.</text>
</comment>
<gene>
    <name evidence="2" type="ORF">PHET_02980</name>
</gene>